<evidence type="ECO:0000313" key="1">
    <source>
        <dbReference type="EMBL" id="EKC39517.1"/>
    </source>
</evidence>
<dbReference type="InParanoid" id="K1QRF2"/>
<accession>K1QRF2</accession>
<dbReference type="EMBL" id="JH818386">
    <property type="protein sequence ID" value="EKC39517.1"/>
    <property type="molecule type" value="Genomic_DNA"/>
</dbReference>
<dbReference type="AlphaFoldDB" id="K1QRF2"/>
<gene>
    <name evidence="1" type="ORF">CGI_10027927</name>
</gene>
<proteinExistence type="predicted"/>
<reference evidence="1" key="1">
    <citation type="journal article" date="2012" name="Nature">
        <title>The oyster genome reveals stress adaptation and complexity of shell formation.</title>
        <authorList>
            <person name="Zhang G."/>
            <person name="Fang X."/>
            <person name="Guo X."/>
            <person name="Li L."/>
            <person name="Luo R."/>
            <person name="Xu F."/>
            <person name="Yang P."/>
            <person name="Zhang L."/>
            <person name="Wang X."/>
            <person name="Qi H."/>
            <person name="Xiong Z."/>
            <person name="Que H."/>
            <person name="Xie Y."/>
            <person name="Holland P.W."/>
            <person name="Paps J."/>
            <person name="Zhu Y."/>
            <person name="Wu F."/>
            <person name="Chen Y."/>
            <person name="Wang J."/>
            <person name="Peng C."/>
            <person name="Meng J."/>
            <person name="Yang L."/>
            <person name="Liu J."/>
            <person name="Wen B."/>
            <person name="Zhang N."/>
            <person name="Huang Z."/>
            <person name="Zhu Q."/>
            <person name="Feng Y."/>
            <person name="Mount A."/>
            <person name="Hedgecock D."/>
            <person name="Xu Z."/>
            <person name="Liu Y."/>
            <person name="Domazet-Loso T."/>
            <person name="Du Y."/>
            <person name="Sun X."/>
            <person name="Zhang S."/>
            <person name="Liu B."/>
            <person name="Cheng P."/>
            <person name="Jiang X."/>
            <person name="Li J."/>
            <person name="Fan D."/>
            <person name="Wang W."/>
            <person name="Fu W."/>
            <person name="Wang T."/>
            <person name="Wang B."/>
            <person name="Zhang J."/>
            <person name="Peng Z."/>
            <person name="Li Y."/>
            <person name="Li N."/>
            <person name="Wang J."/>
            <person name="Chen M."/>
            <person name="He Y."/>
            <person name="Tan F."/>
            <person name="Song X."/>
            <person name="Zheng Q."/>
            <person name="Huang R."/>
            <person name="Yang H."/>
            <person name="Du X."/>
            <person name="Chen L."/>
            <person name="Yang M."/>
            <person name="Gaffney P.M."/>
            <person name="Wang S."/>
            <person name="Luo L."/>
            <person name="She Z."/>
            <person name="Ming Y."/>
            <person name="Huang W."/>
            <person name="Zhang S."/>
            <person name="Huang B."/>
            <person name="Zhang Y."/>
            <person name="Qu T."/>
            <person name="Ni P."/>
            <person name="Miao G."/>
            <person name="Wang J."/>
            <person name="Wang Q."/>
            <person name="Steinberg C.E."/>
            <person name="Wang H."/>
            <person name="Li N."/>
            <person name="Qian L."/>
            <person name="Zhang G."/>
            <person name="Li Y."/>
            <person name="Yang H."/>
            <person name="Liu X."/>
            <person name="Wang J."/>
            <person name="Yin Y."/>
            <person name="Wang J."/>
        </authorList>
    </citation>
    <scope>NUCLEOTIDE SEQUENCE [LARGE SCALE GENOMIC DNA]</scope>
    <source>
        <strain evidence="1">05x7-T-G4-1.051#20</strain>
    </source>
</reference>
<organism evidence="1">
    <name type="scientific">Magallana gigas</name>
    <name type="common">Pacific oyster</name>
    <name type="synonym">Crassostrea gigas</name>
    <dbReference type="NCBI Taxonomy" id="29159"/>
    <lineage>
        <taxon>Eukaryota</taxon>
        <taxon>Metazoa</taxon>
        <taxon>Spiralia</taxon>
        <taxon>Lophotrochozoa</taxon>
        <taxon>Mollusca</taxon>
        <taxon>Bivalvia</taxon>
        <taxon>Autobranchia</taxon>
        <taxon>Pteriomorphia</taxon>
        <taxon>Ostreida</taxon>
        <taxon>Ostreoidea</taxon>
        <taxon>Ostreidae</taxon>
        <taxon>Magallana</taxon>
    </lineage>
</organism>
<dbReference type="HOGENOM" id="CLU_2442982_0_0_1"/>
<sequence>MKDQMKDPRDIRRISCLIPKVCNFSDSFSHRRAHRIHVSYHTAVGAVTLVIDSESGREGGGERQRERAAVQVTRLVMEKTTGDVRRPGVR</sequence>
<protein>
    <submittedName>
        <fullName evidence="1">Uncharacterized protein</fullName>
    </submittedName>
</protein>
<name>K1QRF2_MAGGI</name>